<accession>A0A699LBY0</accession>
<proteinExistence type="predicted"/>
<organism evidence="1">
    <name type="scientific">Tanacetum cinerariifolium</name>
    <name type="common">Dalmatian daisy</name>
    <name type="synonym">Chrysanthemum cinerariifolium</name>
    <dbReference type="NCBI Taxonomy" id="118510"/>
    <lineage>
        <taxon>Eukaryota</taxon>
        <taxon>Viridiplantae</taxon>
        <taxon>Streptophyta</taxon>
        <taxon>Embryophyta</taxon>
        <taxon>Tracheophyta</taxon>
        <taxon>Spermatophyta</taxon>
        <taxon>Magnoliopsida</taxon>
        <taxon>eudicotyledons</taxon>
        <taxon>Gunneridae</taxon>
        <taxon>Pentapetalae</taxon>
        <taxon>asterids</taxon>
        <taxon>campanulids</taxon>
        <taxon>Asterales</taxon>
        <taxon>Asteraceae</taxon>
        <taxon>Asteroideae</taxon>
        <taxon>Anthemideae</taxon>
        <taxon>Anthemidinae</taxon>
        <taxon>Tanacetum</taxon>
    </lineage>
</organism>
<dbReference type="EMBL" id="BKCJ010598338">
    <property type="protein sequence ID" value="GFB30779.1"/>
    <property type="molecule type" value="Genomic_DNA"/>
</dbReference>
<evidence type="ECO:0000313" key="1">
    <source>
        <dbReference type="EMBL" id="GFB30779.1"/>
    </source>
</evidence>
<gene>
    <name evidence="1" type="ORF">Tci_702750</name>
</gene>
<protein>
    <submittedName>
        <fullName evidence="1">Uncharacterized protein</fullName>
    </submittedName>
</protein>
<sequence>MFTLRYHHEIAENLRMAREINALCAHLTVVIDERENFKEELDVLASRRVPKKMAEFMRVVQGKDISNLMKLDDIK</sequence>
<comment type="caution">
    <text evidence="1">The sequence shown here is derived from an EMBL/GenBank/DDBJ whole genome shotgun (WGS) entry which is preliminary data.</text>
</comment>
<name>A0A699LBY0_TANCI</name>
<dbReference type="AlphaFoldDB" id="A0A699LBY0"/>
<reference evidence="1" key="1">
    <citation type="journal article" date="2019" name="Sci. Rep.">
        <title>Draft genome of Tanacetum cinerariifolium, the natural source of mosquito coil.</title>
        <authorList>
            <person name="Yamashiro T."/>
            <person name="Shiraishi A."/>
            <person name="Satake H."/>
            <person name="Nakayama K."/>
        </authorList>
    </citation>
    <scope>NUCLEOTIDE SEQUENCE</scope>
</reference>